<keyword evidence="3" id="KW-1185">Reference proteome</keyword>
<accession>A0ABY6GNT5</accession>
<protein>
    <submittedName>
        <fullName evidence="2">Uncharacterized protein</fullName>
    </submittedName>
</protein>
<organism evidence="2 3">
    <name type="scientific">Endozoicomonas euniceicola</name>
    <dbReference type="NCBI Taxonomy" id="1234143"/>
    <lineage>
        <taxon>Bacteria</taxon>
        <taxon>Pseudomonadati</taxon>
        <taxon>Pseudomonadota</taxon>
        <taxon>Gammaproteobacteria</taxon>
        <taxon>Oceanospirillales</taxon>
        <taxon>Endozoicomonadaceae</taxon>
        <taxon>Endozoicomonas</taxon>
    </lineage>
</organism>
<feature type="region of interest" description="Disordered" evidence="1">
    <location>
        <begin position="1200"/>
        <end position="1224"/>
    </location>
</feature>
<reference evidence="2" key="1">
    <citation type="submission" date="2022-10" db="EMBL/GenBank/DDBJ databases">
        <title>Completed Genome Sequence of two octocoral isolated bacterium, Endozoicomonas euniceicola EF212T and Endozoicomonas gorgoniicola PS125T.</title>
        <authorList>
            <person name="Chiou Y.-J."/>
            <person name="Chen Y.-H."/>
        </authorList>
    </citation>
    <scope>NUCLEOTIDE SEQUENCE</scope>
    <source>
        <strain evidence="2">EF212</strain>
    </source>
</reference>
<sequence length="1253" mass="142486">MDLRSGHILRRLKVSHWLLLLLVGFGSAFASSVDNVLEDELPVVASQEQAPTSFSIGSLTFVLDVNFRSLKASLDDVLRTMLMFKLAHASYYYYPRTKWPGLANTLIQTLYTGWYSYLVVSSRLLFAGHCIDKGVTYLRKQLGNCALWQEIPVYIEDPQLARRVYLKVVNRRGEAALVFRVLSQPPAKEPATSQPESFRAWHQLADWLTAHSIHTMEVSIVPARDITGNPSAQLELTFNGRSGVRLPLPGSEVPRLRAPCQFGQEADSSLHTLLSPQWLDWIRTSLQKLDQPSLPTEQQKTVNPPLPGLVTRHGDYTTALRSGADEGNPYWVLFTNAEPPYIQITRSSSPLSDYPPSQSSALAAHRASQIVWRDQDVYDTFWSMQWLETLVNIRLTGDPKTLEWSTLETEDVRVASEITHVEQLPSPKQVQAWQIPAAQIAEARPRVVKPLPGRVPLALPLVTAPEPPPAQKAPIAPPASRSAIAHVKKEPGRTEYDFRFDNAAYAVSFMKEFLKDQNEEKIRASISMFVDIFLTVGMEVFKVLSPAVLEGLKHHKKNPHEKGVKKRVIAQTAGNIVTCLNAVNRLARLYKAVTSESVHKVTKGDSATEPLQAPFTMAMILFYMEWNYEYISTALRDLDDEDKIIKGLFNTATIIPLLLKAMNLLEEGQMSWQLNEDETARQAVDISESRKWQQNLPILAGFEQSDNENKQHILRALITWLGHTFYSHSLYQLLSNRPSLEIPENTMAELLSGLPAILRSSIKLGSDGYSHGAFALFNQMPAKGRAFLEDLIKNDQSFRDDFSSSLQAYLLYIDRRYHKKARDYTGGFIKQSYPDYFDEDIRRLDKLFAAEPLSSEVSAGQENWLSVLEAHRYRLYRLENKHQQGAKRPTDAQQRRFKRYLKSVSQEQEIRASIAKRQLEKARKAFFTLDTELETESVDEPATPQHPINLSAMDSPWENAMSKVTNTYRKKNFAQSIKSINNAIELSSDDEQFVLASYEKANLYANELLRQMKEAMAWRNKMQSYEKIVAKLDLDQVTALVDRSDLSTSERHNILAANKIQYTTHMDREEYSLNALRLHREISNGMAAWKDLVSEMLETVQGLNDKLELLPAKDSLRVEGGFVSKVMTQALENLNHLQQTPAIIKTTEEKTRVFVTALGVYGVYSNTKNRRPLPRKPYQRIDWMIPELTSVTTLIQHLTPSTQMPEPESVSASAVTITREPDITRPQRELKEPSKRDFGEEAFYLPKNIWWEL</sequence>
<feature type="compositionally biased region" description="Polar residues" evidence="1">
    <location>
        <begin position="1200"/>
        <end position="1216"/>
    </location>
</feature>
<dbReference type="RefSeq" id="WP_262595843.1">
    <property type="nucleotide sequence ID" value="NZ_CP103300.1"/>
</dbReference>
<dbReference type="EMBL" id="CP103300">
    <property type="protein sequence ID" value="UYM14393.1"/>
    <property type="molecule type" value="Genomic_DNA"/>
</dbReference>
<evidence type="ECO:0000313" key="2">
    <source>
        <dbReference type="EMBL" id="UYM14393.1"/>
    </source>
</evidence>
<name>A0ABY6GNT5_9GAMM</name>
<evidence type="ECO:0000313" key="3">
    <source>
        <dbReference type="Proteomes" id="UP001163255"/>
    </source>
</evidence>
<gene>
    <name evidence="2" type="ORF">NX720_15970</name>
</gene>
<dbReference type="Proteomes" id="UP001163255">
    <property type="component" value="Chromosome"/>
</dbReference>
<evidence type="ECO:0000256" key="1">
    <source>
        <dbReference type="SAM" id="MobiDB-lite"/>
    </source>
</evidence>
<proteinExistence type="predicted"/>